<dbReference type="Pfam" id="PF20441">
    <property type="entry name" value="TerL_nuclease"/>
    <property type="match status" value="1"/>
</dbReference>
<dbReference type="Gene3D" id="3.30.420.240">
    <property type="match status" value="1"/>
</dbReference>
<dbReference type="PANTHER" id="PTHR41287:SF1">
    <property type="entry name" value="PROTEIN YMFN"/>
    <property type="match status" value="1"/>
</dbReference>
<evidence type="ECO:0000313" key="3">
    <source>
        <dbReference type="EMBL" id="SDG10101.1"/>
    </source>
</evidence>
<feature type="domain" description="Terminase large subunit-like endonuclease" evidence="2">
    <location>
        <begin position="258"/>
        <end position="545"/>
    </location>
</feature>
<dbReference type="Gene3D" id="3.40.50.300">
    <property type="entry name" value="P-loop containing nucleotide triphosphate hydrolases"/>
    <property type="match status" value="1"/>
</dbReference>
<dbReference type="OrthoDB" id="9760250at2"/>
<evidence type="ECO:0000259" key="2">
    <source>
        <dbReference type="Pfam" id="PF20441"/>
    </source>
</evidence>
<dbReference type="AlphaFoldDB" id="A0A1G7RH74"/>
<organism evidence="3 4">
    <name type="scientific">Rhodobacter capsulatus</name>
    <name type="common">Rhodopseudomonas capsulata</name>
    <dbReference type="NCBI Taxonomy" id="1061"/>
    <lineage>
        <taxon>Bacteria</taxon>
        <taxon>Pseudomonadati</taxon>
        <taxon>Pseudomonadota</taxon>
        <taxon>Alphaproteobacteria</taxon>
        <taxon>Rhodobacterales</taxon>
        <taxon>Rhodobacter group</taxon>
        <taxon>Rhodobacter</taxon>
    </lineage>
</organism>
<evidence type="ECO:0000259" key="1">
    <source>
        <dbReference type="Pfam" id="PF03354"/>
    </source>
</evidence>
<dbReference type="EMBL" id="FNAY01000030">
    <property type="protein sequence ID" value="SDG10101.1"/>
    <property type="molecule type" value="Genomic_DNA"/>
</dbReference>
<feature type="domain" description="Terminase large subunit-like ATPase" evidence="1">
    <location>
        <begin position="80"/>
        <end position="252"/>
    </location>
</feature>
<evidence type="ECO:0000313" key="4">
    <source>
        <dbReference type="Proteomes" id="UP000183812"/>
    </source>
</evidence>
<dbReference type="PANTHER" id="PTHR41287">
    <property type="match status" value="1"/>
</dbReference>
<dbReference type="RefSeq" id="WP_074556019.1">
    <property type="nucleotide sequence ID" value="NZ_CP119563.1"/>
</dbReference>
<dbReference type="InterPro" id="IPR005021">
    <property type="entry name" value="Terminase_largesu-like"/>
</dbReference>
<reference evidence="3 4" key="1">
    <citation type="submission" date="2016-10" db="EMBL/GenBank/DDBJ databases">
        <authorList>
            <person name="de Groot N.N."/>
        </authorList>
    </citation>
    <scope>NUCLEOTIDE SEQUENCE [LARGE SCALE GENOMIC DNA]</scope>
    <source>
        <strain evidence="4">DSM 938 / 37b4</strain>
    </source>
</reference>
<dbReference type="Pfam" id="PF03354">
    <property type="entry name" value="TerL_ATPase"/>
    <property type="match status" value="1"/>
</dbReference>
<dbReference type="InterPro" id="IPR046461">
    <property type="entry name" value="TerL_ATPase"/>
</dbReference>
<name>A0A1G7RH74_RHOCA</name>
<protein>
    <submittedName>
        <fullName evidence="3">Phage terminase-like protein, large subunit, contains N-terminal HTH domain</fullName>
    </submittedName>
</protein>
<gene>
    <name evidence="3" type="ORF">SAMN04244550_03414</name>
</gene>
<dbReference type="Proteomes" id="UP000183812">
    <property type="component" value="Unassembled WGS sequence"/>
</dbReference>
<dbReference type="InterPro" id="IPR046462">
    <property type="entry name" value="TerL_nuclease"/>
</dbReference>
<proteinExistence type="predicted"/>
<dbReference type="InterPro" id="IPR027417">
    <property type="entry name" value="P-loop_NTPase"/>
</dbReference>
<dbReference type="GO" id="GO:0004519">
    <property type="term" value="F:endonuclease activity"/>
    <property type="evidence" value="ECO:0007669"/>
    <property type="project" value="InterPro"/>
</dbReference>
<accession>A0A1G7RH74</accession>
<sequence length="557" mass="62025">MRPPLDHPVSRYATDVMEGRIVAGELVRLACARHLRDLDTGAERGLYFDCAAADRIINFARMLQHTVGPMAGKPLELQRWQVFRHGSVFGWKREGSGLRRFRSTYHQVGKKNGKTTDTAVPMLFTQLLDGEAAPQGFCAATTRDQAGLLFKEVGRIVKRSPVLGKMMQTMRHEIVTPRVDGVIKCLSRDGDSSDGINPSFLARDEMHRWTDRELAETIVESMIARAQPIDWVITTAGHDRHSLCGELRGYAEGVLRGAITDDAFFGFVAEPPADCDPLDPAFWPMGNPNLGVSKPIGKMHEAASKAAAIAASMPNFKRFHCNLWTEGEQMWIARESWDQGAADAPFDVRMLYGRDAWVGVDLSNKIDTTAIVVAVPMGGLIYLIAYTFLPAGPKGFIVRAQKEKREYVAWRDQGWLEVHTGGAIDEAQIEARIGWIAKTFAVQEIAYDPWGMKYMADRLAKRRLPMVEHRQGFASMSNPMKRVEELVAQNRLRHGGNPVLAWQVGNVHRDEDAAENIKPNKKRSTGRIDAAVAMIMAVGRAAAGERRRKQARGVETL</sequence>